<protein>
    <recommendedName>
        <fullName evidence="6">4-hydroxybenzoate polyprenyltransferase</fullName>
    </recommendedName>
</protein>
<reference evidence="2 4" key="1">
    <citation type="submission" date="2015-02" db="EMBL/GenBank/DDBJ databases">
        <title>Draft genome sequences of ten Microbacterium spp. with emphasis on heavy metal contaminated environments.</title>
        <authorList>
            <person name="Corretto E."/>
        </authorList>
    </citation>
    <scope>NUCLEOTIDE SEQUENCE [LARGE SCALE GENOMIC DNA]</scope>
    <source>
        <strain evidence="2 4">DSM 23848</strain>
    </source>
</reference>
<keyword evidence="4" id="KW-1185">Reference proteome</keyword>
<keyword evidence="1" id="KW-1133">Transmembrane helix</keyword>
<keyword evidence="1" id="KW-0812">Transmembrane</keyword>
<reference evidence="5" key="2">
    <citation type="submission" date="2016-10" db="EMBL/GenBank/DDBJ databases">
        <authorList>
            <person name="Varghese N."/>
            <person name="Submissions S."/>
        </authorList>
    </citation>
    <scope>NUCLEOTIDE SEQUENCE [LARGE SCALE GENOMIC DNA]</scope>
    <source>
        <strain evidence="5">CL127</strain>
    </source>
</reference>
<proteinExistence type="predicted"/>
<accession>A0A0F0KB36</accession>
<dbReference type="Proteomes" id="UP000198877">
    <property type="component" value="Unassembled WGS sequence"/>
</dbReference>
<name>A0A0F0KB36_9MICO</name>
<reference evidence="3" key="3">
    <citation type="submission" date="2016-10" db="EMBL/GenBank/DDBJ databases">
        <authorList>
            <person name="de Groot N.N."/>
        </authorList>
    </citation>
    <scope>NUCLEOTIDE SEQUENCE [LARGE SCALE GENOMIC DNA]</scope>
    <source>
        <strain evidence="3">CL127</strain>
    </source>
</reference>
<keyword evidence="1" id="KW-0472">Membrane</keyword>
<dbReference type="RefSeq" id="WP_045252273.1">
    <property type="nucleotide sequence ID" value="NZ_CBFSJS010000029.1"/>
</dbReference>
<accession>A0A1I6FRS4</accession>
<evidence type="ECO:0008006" key="6">
    <source>
        <dbReference type="Google" id="ProtNLM"/>
    </source>
</evidence>
<feature type="transmembrane region" description="Helical" evidence="1">
    <location>
        <begin position="26"/>
        <end position="46"/>
    </location>
</feature>
<evidence type="ECO:0000313" key="3">
    <source>
        <dbReference type="EMBL" id="SFR32497.1"/>
    </source>
</evidence>
<organism evidence="2 4">
    <name type="scientific">Microbacterium azadirachtae</name>
    <dbReference type="NCBI Taxonomy" id="582680"/>
    <lineage>
        <taxon>Bacteria</taxon>
        <taxon>Bacillati</taxon>
        <taxon>Actinomycetota</taxon>
        <taxon>Actinomycetes</taxon>
        <taxon>Micrococcales</taxon>
        <taxon>Microbacteriaceae</taxon>
        <taxon>Microbacterium</taxon>
    </lineage>
</organism>
<gene>
    <name evidence="2" type="ORF">RL72_03636</name>
    <name evidence="3" type="ORF">SAMN04488591_0200</name>
</gene>
<evidence type="ECO:0000313" key="5">
    <source>
        <dbReference type="Proteomes" id="UP000198877"/>
    </source>
</evidence>
<dbReference type="EMBL" id="JYIT01000086">
    <property type="protein sequence ID" value="KJL17390.1"/>
    <property type="molecule type" value="Genomic_DNA"/>
</dbReference>
<dbReference type="EMBL" id="FOYR01000001">
    <property type="protein sequence ID" value="SFR32497.1"/>
    <property type="molecule type" value="Genomic_DNA"/>
</dbReference>
<dbReference type="PATRIC" id="fig|582680.7.peg.3692"/>
<evidence type="ECO:0000313" key="4">
    <source>
        <dbReference type="Proteomes" id="UP000033448"/>
    </source>
</evidence>
<dbReference type="AlphaFoldDB" id="A0A0F0KB36"/>
<dbReference type="OrthoDB" id="5149460at2"/>
<dbReference type="Proteomes" id="UP000033448">
    <property type="component" value="Unassembled WGS sequence"/>
</dbReference>
<evidence type="ECO:0000256" key="1">
    <source>
        <dbReference type="SAM" id="Phobius"/>
    </source>
</evidence>
<evidence type="ECO:0000313" key="2">
    <source>
        <dbReference type="EMBL" id="KJL17390.1"/>
    </source>
</evidence>
<sequence>MNLVAQLVQTAAENTEQNGNVTLETLPFFFIAAGVFTLLGLVALSYRNVANRHAAKAEAWAAEHGHEGHGAGHGH</sequence>